<dbReference type="InterPro" id="IPR003439">
    <property type="entry name" value="ABC_transporter-like_ATP-bd"/>
</dbReference>
<evidence type="ECO:0000313" key="6">
    <source>
        <dbReference type="Proteomes" id="UP000597444"/>
    </source>
</evidence>
<dbReference type="EMBL" id="BNJK01000002">
    <property type="protein sequence ID" value="GHO99493.1"/>
    <property type="molecule type" value="Genomic_DNA"/>
</dbReference>
<keyword evidence="6" id="KW-1185">Reference proteome</keyword>
<dbReference type="Pfam" id="PF00005">
    <property type="entry name" value="ABC_tran"/>
    <property type="match status" value="1"/>
</dbReference>
<accession>A0A8J3IVU5</accession>
<dbReference type="InterPro" id="IPR050763">
    <property type="entry name" value="ABC_transporter_ATP-binding"/>
</dbReference>
<dbReference type="Gene3D" id="3.40.50.300">
    <property type="entry name" value="P-loop containing nucleotide triphosphate hydrolases"/>
    <property type="match status" value="1"/>
</dbReference>
<sequence>MPIITVDTLCMTYKTPVRTEGLKAAFGSLFRRTYREIQAIQQLSFTLEEGAIVGFIGPNGAGKTTTLKLLTGILHPTGGTIEILGRQPWRREPAFLKQIALIRGSQPIGGPTELTVLDSLRFQQLLYEVSEADFLKNLAELTEMLDLEPLLQRQIRTLSLGERLRCGLALSLLYRPRLLFLDEPTLGLDVTAVNMMRGFIARYNQQTGATILLTSHYMIDVEALCKRVLLIDHGKLAYDGSLEALSAALSPYKLLKVTTHEASDPLWNNYGDVVETEAKRASLRIRREQVPAIIARLLTDVSVADLTIEDPPLEHVIDQVYREGLPLQLQRGKR</sequence>
<evidence type="ECO:0000313" key="5">
    <source>
        <dbReference type="EMBL" id="GHO99493.1"/>
    </source>
</evidence>
<reference evidence="5" key="1">
    <citation type="submission" date="2020-10" db="EMBL/GenBank/DDBJ databases">
        <title>Taxonomic study of unclassified bacteria belonging to the class Ktedonobacteria.</title>
        <authorList>
            <person name="Yabe S."/>
            <person name="Wang C.M."/>
            <person name="Zheng Y."/>
            <person name="Sakai Y."/>
            <person name="Cavaletti L."/>
            <person name="Monciardini P."/>
            <person name="Donadio S."/>
        </authorList>
    </citation>
    <scope>NUCLEOTIDE SEQUENCE</scope>
    <source>
        <strain evidence="5">ID150040</strain>
    </source>
</reference>
<dbReference type="Proteomes" id="UP000597444">
    <property type="component" value="Unassembled WGS sequence"/>
</dbReference>
<dbReference type="SUPFAM" id="SSF52540">
    <property type="entry name" value="P-loop containing nucleoside triphosphate hydrolases"/>
    <property type="match status" value="1"/>
</dbReference>
<keyword evidence="3" id="KW-0067">ATP-binding</keyword>
<dbReference type="PROSITE" id="PS50893">
    <property type="entry name" value="ABC_TRANSPORTER_2"/>
    <property type="match status" value="1"/>
</dbReference>
<evidence type="ECO:0000256" key="1">
    <source>
        <dbReference type="ARBA" id="ARBA00022448"/>
    </source>
</evidence>
<dbReference type="InterPro" id="IPR027417">
    <property type="entry name" value="P-loop_NTPase"/>
</dbReference>
<organism evidence="5 6">
    <name type="scientific">Reticulibacter mediterranei</name>
    <dbReference type="NCBI Taxonomy" id="2778369"/>
    <lineage>
        <taxon>Bacteria</taxon>
        <taxon>Bacillati</taxon>
        <taxon>Chloroflexota</taxon>
        <taxon>Ktedonobacteria</taxon>
        <taxon>Ktedonobacterales</taxon>
        <taxon>Reticulibacteraceae</taxon>
        <taxon>Reticulibacter</taxon>
    </lineage>
</organism>
<dbReference type="GO" id="GO:0016887">
    <property type="term" value="F:ATP hydrolysis activity"/>
    <property type="evidence" value="ECO:0007669"/>
    <property type="project" value="InterPro"/>
</dbReference>
<keyword evidence="1" id="KW-0813">Transport</keyword>
<evidence type="ECO:0000259" key="4">
    <source>
        <dbReference type="PROSITE" id="PS50893"/>
    </source>
</evidence>
<proteinExistence type="predicted"/>
<protein>
    <submittedName>
        <fullName evidence="5">ABC transporter</fullName>
    </submittedName>
</protein>
<feature type="domain" description="ABC transporter" evidence="4">
    <location>
        <begin position="17"/>
        <end position="258"/>
    </location>
</feature>
<dbReference type="PANTHER" id="PTHR42711">
    <property type="entry name" value="ABC TRANSPORTER ATP-BINDING PROTEIN"/>
    <property type="match status" value="1"/>
</dbReference>
<gene>
    <name evidence="5" type="ORF">KSF_095410</name>
</gene>
<dbReference type="PANTHER" id="PTHR42711:SF4">
    <property type="entry name" value="ABC TRANSPORTER RELATED"/>
    <property type="match status" value="1"/>
</dbReference>
<dbReference type="SMART" id="SM00382">
    <property type="entry name" value="AAA"/>
    <property type="match status" value="1"/>
</dbReference>
<evidence type="ECO:0000256" key="3">
    <source>
        <dbReference type="ARBA" id="ARBA00022840"/>
    </source>
</evidence>
<keyword evidence="2" id="KW-0547">Nucleotide-binding</keyword>
<dbReference type="InterPro" id="IPR003593">
    <property type="entry name" value="AAA+_ATPase"/>
</dbReference>
<evidence type="ECO:0000256" key="2">
    <source>
        <dbReference type="ARBA" id="ARBA00022741"/>
    </source>
</evidence>
<dbReference type="AlphaFoldDB" id="A0A8J3IVU5"/>
<dbReference type="GO" id="GO:0005524">
    <property type="term" value="F:ATP binding"/>
    <property type="evidence" value="ECO:0007669"/>
    <property type="project" value="UniProtKB-KW"/>
</dbReference>
<comment type="caution">
    <text evidence="5">The sequence shown here is derived from an EMBL/GenBank/DDBJ whole genome shotgun (WGS) entry which is preliminary data.</text>
</comment>
<name>A0A8J3IVU5_9CHLR</name>